<gene>
    <name evidence="2" type="ORF">XENOCAPTIV_017571</name>
</gene>
<evidence type="ECO:0000313" key="2">
    <source>
        <dbReference type="EMBL" id="MEQ2204718.1"/>
    </source>
</evidence>
<name>A0ABV0RAX0_9TELE</name>
<feature type="transmembrane region" description="Helical" evidence="1">
    <location>
        <begin position="95"/>
        <end position="113"/>
    </location>
</feature>
<proteinExistence type="predicted"/>
<keyword evidence="1" id="KW-0812">Transmembrane</keyword>
<dbReference type="EMBL" id="JAHRIN010037273">
    <property type="protein sequence ID" value="MEQ2204718.1"/>
    <property type="molecule type" value="Genomic_DNA"/>
</dbReference>
<protein>
    <submittedName>
        <fullName evidence="2">Uncharacterized protein</fullName>
    </submittedName>
</protein>
<keyword evidence="1" id="KW-1133">Transmembrane helix</keyword>
<accession>A0ABV0RAX0</accession>
<evidence type="ECO:0000256" key="1">
    <source>
        <dbReference type="SAM" id="Phobius"/>
    </source>
</evidence>
<comment type="caution">
    <text evidence="2">The sequence shown here is derived from an EMBL/GenBank/DDBJ whole genome shotgun (WGS) entry which is preliminary data.</text>
</comment>
<evidence type="ECO:0000313" key="3">
    <source>
        <dbReference type="Proteomes" id="UP001434883"/>
    </source>
</evidence>
<dbReference type="Proteomes" id="UP001434883">
    <property type="component" value="Unassembled WGS sequence"/>
</dbReference>
<keyword evidence="1" id="KW-0472">Membrane</keyword>
<organism evidence="2 3">
    <name type="scientific">Xenoophorus captivus</name>
    <dbReference type="NCBI Taxonomy" id="1517983"/>
    <lineage>
        <taxon>Eukaryota</taxon>
        <taxon>Metazoa</taxon>
        <taxon>Chordata</taxon>
        <taxon>Craniata</taxon>
        <taxon>Vertebrata</taxon>
        <taxon>Euteleostomi</taxon>
        <taxon>Actinopterygii</taxon>
        <taxon>Neopterygii</taxon>
        <taxon>Teleostei</taxon>
        <taxon>Neoteleostei</taxon>
        <taxon>Acanthomorphata</taxon>
        <taxon>Ovalentaria</taxon>
        <taxon>Atherinomorphae</taxon>
        <taxon>Cyprinodontiformes</taxon>
        <taxon>Goodeidae</taxon>
        <taxon>Xenoophorus</taxon>
    </lineage>
</organism>
<sequence>MPWVCPVLACKNISFSPRPTFLNIPLLRRWGSGVVCLELFTSAYVFKRNAVDVPSCEILEQHCALLQQSATTAFDSFICVAFSTFFSIVRLELHFLWFYLLGRFPVFLIKVYFYSQHQINHK</sequence>
<reference evidence="2 3" key="1">
    <citation type="submission" date="2021-06" db="EMBL/GenBank/DDBJ databases">
        <authorList>
            <person name="Palmer J.M."/>
        </authorList>
    </citation>
    <scope>NUCLEOTIDE SEQUENCE [LARGE SCALE GENOMIC DNA]</scope>
    <source>
        <strain evidence="2 3">XC_2019</strain>
        <tissue evidence="2">Muscle</tissue>
    </source>
</reference>
<keyword evidence="3" id="KW-1185">Reference proteome</keyword>